<dbReference type="SUPFAM" id="SSF53098">
    <property type="entry name" value="Ribonuclease H-like"/>
    <property type="match status" value="1"/>
</dbReference>
<dbReference type="InterPro" id="IPR036397">
    <property type="entry name" value="RNaseH_sf"/>
</dbReference>
<reference evidence="4" key="1">
    <citation type="submission" date="2023-10" db="EMBL/GenBank/DDBJ databases">
        <authorList>
            <person name="Chen Y."/>
            <person name="Shah S."/>
            <person name="Dougan E. K."/>
            <person name="Thang M."/>
            <person name="Chan C."/>
        </authorList>
    </citation>
    <scope>NUCLEOTIDE SEQUENCE [LARGE SCALE GENOMIC DNA]</scope>
</reference>
<dbReference type="PANTHER" id="PTHR45725:SF1">
    <property type="entry name" value="DISHEVELLED ASSOCIATED ACTIVATOR OF MORPHOGENESIS, ISOFORM D"/>
    <property type="match status" value="1"/>
</dbReference>
<gene>
    <name evidence="4" type="ORF">PCOR1329_LOCUS28801</name>
</gene>
<feature type="region of interest" description="Disordered" evidence="1">
    <location>
        <begin position="1049"/>
        <end position="1070"/>
    </location>
</feature>
<evidence type="ECO:0000256" key="1">
    <source>
        <dbReference type="SAM" id="MobiDB-lite"/>
    </source>
</evidence>
<feature type="compositionally biased region" description="Gly residues" evidence="1">
    <location>
        <begin position="202"/>
        <end position="211"/>
    </location>
</feature>
<feature type="transmembrane region" description="Helical" evidence="2">
    <location>
        <begin position="407"/>
        <end position="428"/>
    </location>
</feature>
<dbReference type="InterPro" id="IPR051425">
    <property type="entry name" value="Formin_Homology"/>
</dbReference>
<dbReference type="EMBL" id="CAUYUJ010010702">
    <property type="protein sequence ID" value="CAK0830056.1"/>
    <property type="molecule type" value="Genomic_DNA"/>
</dbReference>
<keyword evidence="5" id="KW-1185">Reference proteome</keyword>
<accession>A0ABN9SDH6</accession>
<dbReference type="SUPFAM" id="SSF101447">
    <property type="entry name" value="Formin homology 2 domain (FH2 domain)"/>
    <property type="match status" value="1"/>
</dbReference>
<dbReference type="InterPro" id="IPR012337">
    <property type="entry name" value="RNaseH-like_sf"/>
</dbReference>
<dbReference type="Pfam" id="PF02181">
    <property type="entry name" value="FH2"/>
    <property type="match status" value="1"/>
</dbReference>
<keyword evidence="2" id="KW-0472">Membrane</keyword>
<dbReference type="Gene3D" id="3.30.420.10">
    <property type="entry name" value="Ribonuclease H-like superfamily/Ribonuclease H"/>
    <property type="match status" value="1"/>
</dbReference>
<dbReference type="InterPro" id="IPR015425">
    <property type="entry name" value="FH2_Formin"/>
</dbReference>
<feature type="region of interest" description="Disordered" evidence="1">
    <location>
        <begin position="196"/>
        <end position="216"/>
    </location>
</feature>
<dbReference type="Gene3D" id="1.20.58.2220">
    <property type="entry name" value="Formin, FH2 domain"/>
    <property type="match status" value="1"/>
</dbReference>
<sequence length="1538" mass="163381">MVPRPPEVAVVIVWYGADSAYAEAVSGAAAALHPACALLFQGPYGDALEAECPGAAAAGGACASQLAGLLALKPLLALCCDRLLVRGASGALRASLVEGLCCYWIFTEGSCCYRVSTEDLCCYRGSTDGLCCYAVVVDGLCCYWDVTYGLCCHRVFTEGFVGLEGTQLPPSFDCGCVLYTRRAWARVAVWVREPPPAVRQGPSGGATGGPGTPDAAGQAAAAPAIAALAARCVFGLADVGADPPARMGLDFRCEMAGGACEDSAEAAAGTSPAEGRAASFAPPRLSPEERRRLMERLGELVRPEMWESIFFDHLHMAQDGGISMITGTKDNTTDRLWGWSRYLSAAVVFISCFLNTYYVLDVAVRVSMAAPGDPLFEKQGYLIIGEVEHAVSHMLGRENAQVASFKILSALEAATVAYLWLCILLTACRALSNSGYQRWHHIHMIFSEQLGVLSVFSAMQLLFFVTPKVLVANLSATLFGVESPNYCKAVRILCFGLICFVIGFDAFLVKFRQAAQHFIFEKSELTLDRFYGAAMFLNQLLGVMQLEWIVKNRVYRFVFQGPDSTFTDEAMVKMDVWNAWIAKTICDKYAKDQLDTCKRESCASSHAGLGDKAPIKSALAAGRPTHVASKRRQDICGFDALFRCRFAAACPGVLLARGEGAAAADAVARVRAAMGQAPLPVVGLDCEWRRPGRGGRIAGVDVVQLAPTPSLAGAAVFRCEGCRVPAPLAALLEDPSVLKVVFGVMDAKVLWLSGVRLRGAMDLQRTARMLQGDDAGGLAAMYRGLCGKELAKEQQVSDWGAEELSLAQVQYAAQDAVATLEVLHALRDGWMPGAPTAGCFARFFVDALRVDESGDLQRAGLPAARAQVLAHADLPERVRRALLAGAPSGGAPSGGALSGPRAGGPRAGGDSTGSGGSRAQRPGAAKRRRGSLHHVDSTTQGHCLGFPGASYKSFGSMEEAEAFVAAARSESARGGGAVGAAGRLRGLRLDAVGCLGDAVTDGVPGAVAARGLGGVGRIARVAAGGSLFLTKGSDWWQAGTARSLVLPALTRQPGAPPPGAKGGPKAGPASKARPFHNVAVPLYGAVALEYDFLFMWFTLAVAIGVLPFCGGQVVHSTCRAASPSAGSQRWRRACRCGGFSGRPSASGPRTAGRRCGRKSTWGTVRPSTRRTELEARFADAAPSAGQREPTAAPPPRRPSRRRLLEEGRRRQVWCMLALMPDRPALLDAVASLDADVLEPDKVDLLLLNLPSQAEEAALEGARAAALGGGEAWDVPEDFLLALTAIPEYALRLQVWGFLNSFDAAFRRLAAGESALRAAACCLRGSASLERLLALVLHVGNYLNGGTARGRADGFELGTLVKVAQLRSAGGNTLLDFIVEQMERDSPGVLRDMFAPGNEFDRVECACKHKVGFLQEELSQLVGEAGALLRRLDTSASQQGDPLMRRRALMADRQCRLRELQARLDGWGAEYGELCAWFHAEAALRKATDEFFGVWGAFLADVRRALEKLDKQAASRRRSKRRSSLVRGAAQAAAAAPEG</sequence>
<dbReference type="Pfam" id="PF01612">
    <property type="entry name" value="DNA_pol_A_exo1"/>
    <property type="match status" value="1"/>
</dbReference>
<dbReference type="InterPro" id="IPR042201">
    <property type="entry name" value="FH2_Formin_sf"/>
</dbReference>
<feature type="transmembrane region" description="Helical" evidence="2">
    <location>
        <begin position="342"/>
        <end position="360"/>
    </location>
</feature>
<feature type="transmembrane region" description="Helical" evidence="2">
    <location>
        <begin position="490"/>
        <end position="509"/>
    </location>
</feature>
<evidence type="ECO:0000256" key="2">
    <source>
        <dbReference type="SAM" id="Phobius"/>
    </source>
</evidence>
<comment type="caution">
    <text evidence="4">The sequence shown here is derived from an EMBL/GenBank/DDBJ whole genome shotgun (WGS) entry which is preliminary data.</text>
</comment>
<evidence type="ECO:0000313" key="4">
    <source>
        <dbReference type="EMBL" id="CAK0830056.1"/>
    </source>
</evidence>
<organism evidence="4 5">
    <name type="scientific">Prorocentrum cordatum</name>
    <dbReference type="NCBI Taxonomy" id="2364126"/>
    <lineage>
        <taxon>Eukaryota</taxon>
        <taxon>Sar</taxon>
        <taxon>Alveolata</taxon>
        <taxon>Dinophyceae</taxon>
        <taxon>Prorocentrales</taxon>
        <taxon>Prorocentraceae</taxon>
        <taxon>Prorocentrum</taxon>
    </lineage>
</organism>
<feature type="compositionally biased region" description="Gly residues" evidence="1">
    <location>
        <begin position="887"/>
        <end position="916"/>
    </location>
</feature>
<dbReference type="PROSITE" id="PS51444">
    <property type="entry name" value="FH2"/>
    <property type="match status" value="1"/>
</dbReference>
<feature type="compositionally biased region" description="Basic residues" evidence="1">
    <location>
        <begin position="1513"/>
        <end position="1523"/>
    </location>
</feature>
<feature type="region of interest" description="Disordered" evidence="1">
    <location>
        <begin position="264"/>
        <end position="284"/>
    </location>
</feature>
<dbReference type="InterPro" id="IPR002562">
    <property type="entry name" value="3'-5'_exonuclease_dom"/>
</dbReference>
<feature type="transmembrane region" description="Helical" evidence="2">
    <location>
        <begin position="449"/>
        <end position="470"/>
    </location>
</feature>
<feature type="region of interest" description="Disordered" evidence="1">
    <location>
        <begin position="1511"/>
        <end position="1538"/>
    </location>
</feature>
<evidence type="ECO:0000313" key="5">
    <source>
        <dbReference type="Proteomes" id="UP001189429"/>
    </source>
</evidence>
<keyword evidence="2" id="KW-0812">Transmembrane</keyword>
<protein>
    <recommendedName>
        <fullName evidence="3">FH2 domain-containing protein</fullName>
    </recommendedName>
</protein>
<dbReference type="PANTHER" id="PTHR45725">
    <property type="entry name" value="FORMIN HOMOLOGY 2 FAMILY MEMBER"/>
    <property type="match status" value="1"/>
</dbReference>
<dbReference type="SMART" id="SM00498">
    <property type="entry name" value="FH2"/>
    <property type="match status" value="1"/>
</dbReference>
<proteinExistence type="predicted"/>
<dbReference type="SMART" id="SM00474">
    <property type="entry name" value="35EXOc"/>
    <property type="match status" value="1"/>
</dbReference>
<dbReference type="CDD" id="cd06141">
    <property type="entry name" value="WRN_exo"/>
    <property type="match status" value="1"/>
</dbReference>
<feature type="region of interest" description="Disordered" evidence="1">
    <location>
        <begin position="1141"/>
        <end position="1203"/>
    </location>
</feature>
<evidence type="ECO:0000259" key="3">
    <source>
        <dbReference type="PROSITE" id="PS51444"/>
    </source>
</evidence>
<feature type="domain" description="FH2" evidence="3">
    <location>
        <begin position="1115"/>
        <end position="1527"/>
    </location>
</feature>
<feature type="region of interest" description="Disordered" evidence="1">
    <location>
        <begin position="884"/>
        <end position="939"/>
    </location>
</feature>
<keyword evidence="2" id="KW-1133">Transmembrane helix</keyword>
<dbReference type="Proteomes" id="UP001189429">
    <property type="component" value="Unassembled WGS sequence"/>
</dbReference>
<name>A0ABN9SDH6_9DINO</name>
<feature type="compositionally biased region" description="Low complexity" evidence="1">
    <location>
        <begin position="1528"/>
        <end position="1538"/>
    </location>
</feature>